<evidence type="ECO:0000313" key="2">
    <source>
        <dbReference type="Proteomes" id="UP000321412"/>
    </source>
</evidence>
<sequence length="204" mass="22078">MGDDVSGLRMIWALEREPLSDAEGVRELWGGALQACGDEALDYDLNQRGQWRGFDADRLIVDTLTQRTQLVMVRLGRGGVLALSTGKHGERPRLVAELKKAAGEAAGRVEALVEVSRELMRAQLVFARVDRSDGGQPGAMTCTFIATSGDTPQRLTSLHAAIPTLQLTSTPAGWQARVSAEALDEPTRSDWQSFCDAITADVLT</sequence>
<name>A0A5C6XGC5_9DELT</name>
<reference evidence="1 2" key="1">
    <citation type="submission" date="2019-08" db="EMBL/GenBank/DDBJ databases">
        <title>Bradymonadales sp. TMQ4.</title>
        <authorList>
            <person name="Liang Q."/>
        </authorList>
    </citation>
    <scope>NUCLEOTIDE SEQUENCE [LARGE SCALE GENOMIC DNA]</scope>
    <source>
        <strain evidence="1 2">TMQ4</strain>
    </source>
</reference>
<dbReference type="OrthoDB" id="5509133at2"/>
<dbReference type="EMBL" id="VOSM01000001">
    <property type="protein sequence ID" value="TXD38914.1"/>
    <property type="molecule type" value="Genomic_DNA"/>
</dbReference>
<dbReference type="AlphaFoldDB" id="A0A5C6XGC5"/>
<keyword evidence="2" id="KW-1185">Reference proteome</keyword>
<dbReference type="Proteomes" id="UP000321412">
    <property type="component" value="Unassembled WGS sequence"/>
</dbReference>
<organism evidence="1 2">
    <name type="scientific">Lujinxingia vulgaris</name>
    <dbReference type="NCBI Taxonomy" id="2600176"/>
    <lineage>
        <taxon>Bacteria</taxon>
        <taxon>Deltaproteobacteria</taxon>
        <taxon>Bradymonadales</taxon>
        <taxon>Lujinxingiaceae</taxon>
        <taxon>Lujinxingia</taxon>
    </lineage>
</organism>
<comment type="caution">
    <text evidence="1">The sequence shown here is derived from an EMBL/GenBank/DDBJ whole genome shotgun (WGS) entry which is preliminary data.</text>
</comment>
<accession>A0A5C6XGC5</accession>
<gene>
    <name evidence="1" type="ORF">FRC98_00490</name>
</gene>
<dbReference type="RefSeq" id="WP_146979352.1">
    <property type="nucleotide sequence ID" value="NZ_VOSM01000001.1"/>
</dbReference>
<evidence type="ECO:0000313" key="1">
    <source>
        <dbReference type="EMBL" id="TXD38914.1"/>
    </source>
</evidence>
<proteinExistence type="predicted"/>
<protein>
    <submittedName>
        <fullName evidence="1">Uncharacterized protein</fullName>
    </submittedName>
</protein>